<dbReference type="InterPro" id="IPR051620">
    <property type="entry name" value="ORF904-like_C"/>
</dbReference>
<dbReference type="OrthoDB" id="3218228at2"/>
<evidence type="ECO:0000259" key="2">
    <source>
        <dbReference type="SMART" id="SM00943"/>
    </source>
</evidence>
<dbReference type="CDD" id="cd04859">
    <property type="entry name" value="Prim_Pol"/>
    <property type="match status" value="1"/>
</dbReference>
<evidence type="ECO:0000256" key="1">
    <source>
        <dbReference type="ARBA" id="ARBA00022801"/>
    </source>
</evidence>
<proteinExistence type="predicted"/>
<dbReference type="PANTHER" id="PTHR35372">
    <property type="entry name" value="ATP BINDING PROTEIN-RELATED"/>
    <property type="match status" value="1"/>
</dbReference>
<dbReference type="EMBL" id="CP034587">
    <property type="protein sequence ID" value="AZQ72763.1"/>
    <property type="molecule type" value="Genomic_DNA"/>
</dbReference>
<dbReference type="InterPro" id="IPR015330">
    <property type="entry name" value="DNA_primase/pol_bifunc_N"/>
</dbReference>
<sequence>MPQELRSMLLRAALDAAERGWPVFPLRPGDKRPALHGETRCPHTGPCRAGHVKWEERATTDPERIRRAWSAGPFNIGLATGPAGLLVVDLDKPKSNTDAPDGATTFQALCERTGQPAPTTRTIRTASGGTHLYFTAPAAARLHNTAGALAPLVDTRAWGGYVVAAGSHVNGARYETCGPTLLNPLPDWLRTLLIPPHPRTRTTTTTAAVPLRRGSASSYAAAALRNEEAAVASAPEGQRNAAVVRATRALGRLVASGDLDRAVVEAAISRGAEAAGQKPHEYRSAITSALNWSIQQNSGTRKTA</sequence>
<accession>A0A3S9PK90</accession>
<dbReference type="GO" id="GO:0016787">
    <property type="term" value="F:hydrolase activity"/>
    <property type="evidence" value="ECO:0007669"/>
    <property type="project" value="UniProtKB-KW"/>
</dbReference>
<organism evidence="3 4">
    <name type="scientific">Streptomyces luteoverticillatus</name>
    <name type="common">Streptoverticillium luteoverticillatus</name>
    <dbReference type="NCBI Taxonomy" id="66425"/>
    <lineage>
        <taxon>Bacteria</taxon>
        <taxon>Bacillati</taxon>
        <taxon>Actinomycetota</taxon>
        <taxon>Actinomycetes</taxon>
        <taxon>Kitasatosporales</taxon>
        <taxon>Streptomycetaceae</taxon>
        <taxon>Streptomyces</taxon>
    </lineage>
</organism>
<dbReference type="Pfam" id="PF09250">
    <property type="entry name" value="Prim-Pol"/>
    <property type="match status" value="1"/>
</dbReference>
<dbReference type="SMART" id="SM00943">
    <property type="entry name" value="Prim-Pol"/>
    <property type="match status" value="1"/>
</dbReference>
<feature type="domain" description="DNA primase/polymerase bifunctional N-terminal" evidence="2">
    <location>
        <begin position="13"/>
        <end position="189"/>
    </location>
</feature>
<reference evidence="3 4" key="1">
    <citation type="submission" date="2018-12" db="EMBL/GenBank/DDBJ databases">
        <title>The whole draft genome of Streptomyce luteoverticillatus CGMCC 15060.</title>
        <authorList>
            <person name="Feng Z."/>
            <person name="Chen G."/>
            <person name="Zhang J."/>
            <person name="Zhu H."/>
            <person name="Yu X."/>
            <person name="Zhang W."/>
            <person name="Zhang X."/>
        </authorList>
    </citation>
    <scope>NUCLEOTIDE SEQUENCE [LARGE SCALE GENOMIC DNA]</scope>
    <source>
        <strain evidence="3 4">CGMCC 15060</strain>
    </source>
</reference>
<evidence type="ECO:0000313" key="3">
    <source>
        <dbReference type="EMBL" id="AZQ72763.1"/>
    </source>
</evidence>
<protein>
    <submittedName>
        <fullName evidence="3">DNA primase</fullName>
    </submittedName>
</protein>
<dbReference type="PANTHER" id="PTHR35372:SF2">
    <property type="entry name" value="SF3 HELICASE DOMAIN-CONTAINING PROTEIN"/>
    <property type="match status" value="1"/>
</dbReference>
<dbReference type="Proteomes" id="UP000267900">
    <property type="component" value="Chromosome"/>
</dbReference>
<name>A0A3S9PK90_STRLT</name>
<evidence type="ECO:0000313" key="4">
    <source>
        <dbReference type="Proteomes" id="UP000267900"/>
    </source>
</evidence>
<keyword evidence="4" id="KW-1185">Reference proteome</keyword>
<dbReference type="SUPFAM" id="SSF56747">
    <property type="entry name" value="Prim-pol domain"/>
    <property type="match status" value="1"/>
</dbReference>
<keyword evidence="1" id="KW-0378">Hydrolase</keyword>
<dbReference type="RefSeq" id="WP_126915279.1">
    <property type="nucleotide sequence ID" value="NZ_CP034587.1"/>
</dbReference>
<gene>
    <name evidence="3" type="ORF">EKH77_17415</name>
</gene>
<dbReference type="AlphaFoldDB" id="A0A3S9PK90"/>